<evidence type="ECO:0000313" key="3">
    <source>
        <dbReference type="Proteomes" id="UP001432027"/>
    </source>
</evidence>
<protein>
    <submittedName>
        <fullName evidence="2">Uncharacterized protein</fullName>
    </submittedName>
</protein>
<proteinExistence type="predicted"/>
<dbReference type="Pfam" id="PF15389">
    <property type="entry name" value="DUF4612"/>
    <property type="match status" value="1"/>
</dbReference>
<keyword evidence="3" id="KW-1185">Reference proteome</keyword>
<gene>
    <name evidence="2" type="ORF">PENTCL1PPCAC_25033</name>
</gene>
<organism evidence="2 3">
    <name type="scientific">Pristionchus entomophagus</name>
    <dbReference type="NCBI Taxonomy" id="358040"/>
    <lineage>
        <taxon>Eukaryota</taxon>
        <taxon>Metazoa</taxon>
        <taxon>Ecdysozoa</taxon>
        <taxon>Nematoda</taxon>
        <taxon>Chromadorea</taxon>
        <taxon>Rhabditida</taxon>
        <taxon>Rhabditina</taxon>
        <taxon>Diplogasteromorpha</taxon>
        <taxon>Diplogasteroidea</taxon>
        <taxon>Neodiplogasteridae</taxon>
        <taxon>Pristionchus</taxon>
    </lineage>
</organism>
<dbReference type="EMBL" id="BTSX01000006">
    <property type="protein sequence ID" value="GMT02859.1"/>
    <property type="molecule type" value="Genomic_DNA"/>
</dbReference>
<sequence length="106" mass="11291">MGCRLSRTRSIDESPAQQANNENSPSREENGTANGHASKNGKSPLLRKDSPNLDINKNGIVPNKAPQTGGTKPIAEVESASQAEFFRMLDEKIAGGPDLEEVSEAS</sequence>
<name>A0AAV5U9U4_9BILA</name>
<dbReference type="AlphaFoldDB" id="A0AAV5U9U4"/>
<evidence type="ECO:0000313" key="2">
    <source>
        <dbReference type="EMBL" id="GMT02859.1"/>
    </source>
</evidence>
<feature type="compositionally biased region" description="Polar residues" evidence="1">
    <location>
        <begin position="15"/>
        <end position="24"/>
    </location>
</feature>
<feature type="region of interest" description="Disordered" evidence="1">
    <location>
        <begin position="1"/>
        <end position="73"/>
    </location>
</feature>
<comment type="caution">
    <text evidence="2">The sequence shown here is derived from an EMBL/GenBank/DDBJ whole genome shotgun (WGS) entry which is preliminary data.</text>
</comment>
<feature type="compositionally biased region" description="Polar residues" evidence="1">
    <location>
        <begin position="31"/>
        <end position="41"/>
    </location>
</feature>
<reference evidence="2" key="1">
    <citation type="submission" date="2023-10" db="EMBL/GenBank/DDBJ databases">
        <title>Genome assembly of Pristionchus species.</title>
        <authorList>
            <person name="Yoshida K."/>
            <person name="Sommer R.J."/>
        </authorList>
    </citation>
    <scope>NUCLEOTIDE SEQUENCE</scope>
    <source>
        <strain evidence="2">RS0144</strain>
    </source>
</reference>
<evidence type="ECO:0000256" key="1">
    <source>
        <dbReference type="SAM" id="MobiDB-lite"/>
    </source>
</evidence>
<accession>A0AAV5U9U4</accession>
<dbReference type="InterPro" id="IPR027967">
    <property type="entry name" value="DUF4612"/>
</dbReference>
<dbReference type="Proteomes" id="UP001432027">
    <property type="component" value="Unassembled WGS sequence"/>
</dbReference>